<sequence length="164" mass="18371">MTSFLNGILEERLESRERSERPQFELSNNDIVFAPQAYPQTVKPSKERNKSRQDNVCEGETVTDTGSKNMEILVAGYMPFGERAAFYRLLEEGGDLDLLSEEWTGEVQVVDGECERSGIDTMYYKVNLLSTGRTERGNIPEDGILSSGEVDEASLPRGLRQGLL</sequence>
<keyword evidence="3" id="KW-1185">Reference proteome</keyword>
<name>A0AAE8XYY3_9CAUD</name>
<protein>
    <submittedName>
        <fullName evidence="2">Uncharacterized protein</fullName>
    </submittedName>
</protein>
<dbReference type="EMBL" id="MZ334522">
    <property type="protein sequence ID" value="UBF22717.1"/>
    <property type="molecule type" value="Genomic_DNA"/>
</dbReference>
<feature type="compositionally biased region" description="Basic and acidic residues" evidence="1">
    <location>
        <begin position="44"/>
        <end position="55"/>
    </location>
</feature>
<dbReference type="Proteomes" id="UP000827260">
    <property type="component" value="Segment"/>
</dbReference>
<gene>
    <name evidence="2" type="ORF">HRTV-27_gp24</name>
</gene>
<evidence type="ECO:0000313" key="2">
    <source>
        <dbReference type="EMBL" id="UBF22717.1"/>
    </source>
</evidence>
<proteinExistence type="predicted"/>
<accession>A0AAE8XYY3</accession>
<feature type="region of interest" description="Disordered" evidence="1">
    <location>
        <begin position="40"/>
        <end position="62"/>
    </location>
</feature>
<evidence type="ECO:0000313" key="3">
    <source>
        <dbReference type="Proteomes" id="UP000827260"/>
    </source>
</evidence>
<organism evidence="2 3">
    <name type="scientific">Halorubrum tailed virus 27</name>
    <dbReference type="NCBI Taxonomy" id="2878008"/>
    <lineage>
        <taxon>Viruses</taxon>
        <taxon>Duplodnaviria</taxon>
        <taxon>Heunggongvirae</taxon>
        <taxon>Uroviricota</taxon>
        <taxon>Caudoviricetes</taxon>
        <taxon>Thumleimavirales</taxon>
        <taxon>Hafunaviridae</taxon>
        <taxon>Minorvirus</taxon>
        <taxon>Minorvirus thailandense</taxon>
        <taxon>Minorvirus HRTV27</taxon>
    </lineage>
</organism>
<evidence type="ECO:0000256" key="1">
    <source>
        <dbReference type="SAM" id="MobiDB-lite"/>
    </source>
</evidence>
<reference evidence="2" key="1">
    <citation type="submission" date="2021-05" db="EMBL/GenBank/DDBJ databases">
        <title>Diversity, taxonomy and evolution of archaeal viruses of the class Caudoviricetes.</title>
        <authorList>
            <person name="Liu Y."/>
            <person name="Demina T.A."/>
            <person name="Roux S."/>
            <person name="Aiewsakun P."/>
            <person name="Kazlauskas D."/>
            <person name="Simmonds P."/>
            <person name="Prangishvili D."/>
            <person name="Oksanen H.M."/>
            <person name="Krupovic M."/>
        </authorList>
    </citation>
    <scope>NUCLEOTIDE SEQUENCE</scope>
    <source>
        <strain evidence="2">HRTV-27/27</strain>
    </source>
</reference>